<dbReference type="EMBL" id="JAZAVJ010000179">
    <property type="protein sequence ID" value="KAK7408640.1"/>
    <property type="molecule type" value="Genomic_DNA"/>
</dbReference>
<keyword evidence="6" id="KW-0325">Glycoprotein</keyword>
<keyword evidence="4 7" id="KW-1133">Transmembrane helix</keyword>
<comment type="subcellular location">
    <subcellularLocation>
        <location evidence="1">Membrane</location>
        <topology evidence="1">Multi-pass membrane protein</topology>
    </subcellularLocation>
</comment>
<dbReference type="InterPro" id="IPR020846">
    <property type="entry name" value="MFS_dom"/>
</dbReference>
<organism evidence="9 10">
    <name type="scientific">Neonectria punicea</name>
    <dbReference type="NCBI Taxonomy" id="979145"/>
    <lineage>
        <taxon>Eukaryota</taxon>
        <taxon>Fungi</taxon>
        <taxon>Dikarya</taxon>
        <taxon>Ascomycota</taxon>
        <taxon>Pezizomycotina</taxon>
        <taxon>Sordariomycetes</taxon>
        <taxon>Hypocreomycetidae</taxon>
        <taxon>Hypocreales</taxon>
        <taxon>Nectriaceae</taxon>
        <taxon>Neonectria</taxon>
    </lineage>
</organism>
<feature type="transmembrane region" description="Helical" evidence="7">
    <location>
        <begin position="352"/>
        <end position="373"/>
    </location>
</feature>
<comment type="caution">
    <text evidence="9">The sequence shown here is derived from an EMBL/GenBank/DDBJ whole genome shotgun (WGS) entry which is preliminary data.</text>
</comment>
<feature type="transmembrane region" description="Helical" evidence="7">
    <location>
        <begin position="416"/>
        <end position="432"/>
    </location>
</feature>
<feature type="transmembrane region" description="Helical" evidence="7">
    <location>
        <begin position="444"/>
        <end position="465"/>
    </location>
</feature>
<feature type="transmembrane region" description="Helical" evidence="7">
    <location>
        <begin position="127"/>
        <end position="146"/>
    </location>
</feature>
<sequence length="510" mass="57655">METSSPSKDVCDAVELEEPRKNHTNDALVDKEVAQYASDTRVEIDDATSVRLKKMIDRRVLLVMMVTYFTQSLDKGTLSFASIMGIREDANLHSNQYSWLTTIIYLVVLVVEYPENYIIQRVPIAKWLSLNIVLWGITLALHAVALNFPALIVLRGLLGGFEAACQPTFVLLSSIWYKRDEQASTIIYWYMMNGLQQILGGLCAFAFSFVPDSGPVKSWQALFMVYGILTVIWGCFVFSWMPDSHMRAKCWSEEDKKLMVERVRENQTGLQNRIFRKEQVRDAFLDPQLYSFALIQLLTTLPAGGLGAYANIIVKSLGFSTWETQLLQMVIGAIQIIVMTTSAYCDRRYRQTILIMMIAVLPTIAGVVVLISVPFTPSKKVGLLLAYYMMYTFWACSGLALSLVSRNVAGSTKKTIVIASNFIFWAVGNAIGPQCFRDKDAPRYFLALAIVLGCFILLEVVLFLLRTYYVIQIKQRDGKVASGEVQTSEDLSHAFEDITDKMNPHFRYTF</sequence>
<keyword evidence="2" id="KW-0813">Transport</keyword>
<feature type="transmembrane region" description="Helical" evidence="7">
    <location>
        <begin position="187"/>
        <end position="209"/>
    </location>
</feature>
<evidence type="ECO:0000313" key="9">
    <source>
        <dbReference type="EMBL" id="KAK7408640.1"/>
    </source>
</evidence>
<dbReference type="PANTHER" id="PTHR43791">
    <property type="entry name" value="PERMEASE-RELATED"/>
    <property type="match status" value="1"/>
</dbReference>
<dbReference type="PROSITE" id="PS50850">
    <property type="entry name" value="MFS"/>
    <property type="match status" value="1"/>
</dbReference>
<evidence type="ECO:0000256" key="7">
    <source>
        <dbReference type="SAM" id="Phobius"/>
    </source>
</evidence>
<feature type="domain" description="Major facilitator superfamily (MFS) profile" evidence="8">
    <location>
        <begin position="60"/>
        <end position="477"/>
    </location>
</feature>
<evidence type="ECO:0000256" key="3">
    <source>
        <dbReference type="ARBA" id="ARBA00022692"/>
    </source>
</evidence>
<feature type="transmembrane region" description="Helical" evidence="7">
    <location>
        <begin position="289"/>
        <end position="314"/>
    </location>
</feature>
<dbReference type="Proteomes" id="UP001498476">
    <property type="component" value="Unassembled WGS sequence"/>
</dbReference>
<reference evidence="9 10" key="1">
    <citation type="journal article" date="2025" name="Microbiol. Resour. Announc.">
        <title>Draft genome sequences for Neonectria magnoliae and Neonectria punicea, canker pathogens of Liriodendron tulipifera and Acer saccharum in West Virginia.</title>
        <authorList>
            <person name="Petronek H.M."/>
            <person name="Kasson M.T."/>
            <person name="Metheny A.M."/>
            <person name="Stauder C.M."/>
            <person name="Lovett B."/>
            <person name="Lynch S.C."/>
            <person name="Garnas J.R."/>
            <person name="Kasson L.R."/>
            <person name="Stajich J.E."/>
        </authorList>
    </citation>
    <scope>NUCLEOTIDE SEQUENCE [LARGE SCALE GENOMIC DNA]</scope>
    <source>
        <strain evidence="9 10">NRRL 64653</strain>
    </source>
</reference>
<evidence type="ECO:0000256" key="4">
    <source>
        <dbReference type="ARBA" id="ARBA00022989"/>
    </source>
</evidence>
<dbReference type="SUPFAM" id="SSF103473">
    <property type="entry name" value="MFS general substrate transporter"/>
    <property type="match status" value="1"/>
</dbReference>
<feature type="transmembrane region" description="Helical" evidence="7">
    <location>
        <begin position="326"/>
        <end position="345"/>
    </location>
</feature>
<dbReference type="PANTHER" id="PTHR43791:SF63">
    <property type="entry name" value="HIGH AFFINITY CYSTEINE TRANSPORTER"/>
    <property type="match status" value="1"/>
</dbReference>
<evidence type="ECO:0000259" key="8">
    <source>
        <dbReference type="PROSITE" id="PS50850"/>
    </source>
</evidence>
<dbReference type="Pfam" id="PF07690">
    <property type="entry name" value="MFS_1"/>
    <property type="match status" value="1"/>
</dbReference>
<evidence type="ECO:0000256" key="6">
    <source>
        <dbReference type="ARBA" id="ARBA00023180"/>
    </source>
</evidence>
<feature type="transmembrane region" description="Helical" evidence="7">
    <location>
        <begin position="60"/>
        <end position="85"/>
    </location>
</feature>
<keyword evidence="5 7" id="KW-0472">Membrane</keyword>
<evidence type="ECO:0000256" key="5">
    <source>
        <dbReference type="ARBA" id="ARBA00023136"/>
    </source>
</evidence>
<feature type="transmembrane region" description="Helical" evidence="7">
    <location>
        <begin position="97"/>
        <end position="115"/>
    </location>
</feature>
<keyword evidence="10" id="KW-1185">Reference proteome</keyword>
<feature type="transmembrane region" description="Helical" evidence="7">
    <location>
        <begin position="152"/>
        <end position="175"/>
    </location>
</feature>
<feature type="transmembrane region" description="Helical" evidence="7">
    <location>
        <begin position="221"/>
        <end position="241"/>
    </location>
</feature>
<protein>
    <recommendedName>
        <fullName evidence="8">Major facilitator superfamily (MFS) profile domain-containing protein</fullName>
    </recommendedName>
</protein>
<dbReference type="InterPro" id="IPR011701">
    <property type="entry name" value="MFS"/>
</dbReference>
<evidence type="ECO:0000313" key="10">
    <source>
        <dbReference type="Proteomes" id="UP001498476"/>
    </source>
</evidence>
<feature type="transmembrane region" description="Helical" evidence="7">
    <location>
        <begin position="385"/>
        <end position="404"/>
    </location>
</feature>
<dbReference type="Gene3D" id="1.20.1250.20">
    <property type="entry name" value="MFS general substrate transporter like domains"/>
    <property type="match status" value="1"/>
</dbReference>
<dbReference type="InterPro" id="IPR036259">
    <property type="entry name" value="MFS_trans_sf"/>
</dbReference>
<gene>
    <name evidence="9" type="ORF">QQX98_009204</name>
</gene>
<accession>A0ABR1GTC8</accession>
<evidence type="ECO:0000256" key="1">
    <source>
        <dbReference type="ARBA" id="ARBA00004141"/>
    </source>
</evidence>
<keyword evidence="3 7" id="KW-0812">Transmembrane</keyword>
<proteinExistence type="predicted"/>
<name>A0ABR1GTC8_9HYPO</name>
<evidence type="ECO:0000256" key="2">
    <source>
        <dbReference type="ARBA" id="ARBA00022448"/>
    </source>
</evidence>